<evidence type="ECO:0000313" key="3">
    <source>
        <dbReference type="Proteomes" id="UP000468581"/>
    </source>
</evidence>
<feature type="signal peptide" evidence="1">
    <location>
        <begin position="1"/>
        <end position="21"/>
    </location>
</feature>
<evidence type="ECO:0000256" key="1">
    <source>
        <dbReference type="SAM" id="SignalP"/>
    </source>
</evidence>
<gene>
    <name evidence="2" type="ORF">GWK08_09325</name>
</gene>
<keyword evidence="1" id="KW-0732">Signal</keyword>
<dbReference type="InterPro" id="IPR043749">
    <property type="entry name" value="DUF5694"/>
</dbReference>
<sequence length="292" mass="34285">MRTNFKLFSLIFIFVSGFLFAQDTAVDYDKHFADVKKSELLLLGTFHFKDAGLDGYKPKYDVNIMSEEKQKELMVLLEAIKKYGPTKIAVEYRKSRQGRLDSLYNAYLEGKFELRANEIYQVGFRLGKMLGHKKIYAVDTRGKGHFEKMSDEEYKQKEMYFIQKAKPETIQRELMLDKKFTEIYEIEDQLKTKISLVDYFLRENDPKMFKKSHGHYLIGNFKMGEGNDYFGPDAAMSWYNRNIRIFHNLLGIQEPGKDKVFLLIGAGHLPILDFLADSSPDFKKREFKEFVK</sequence>
<dbReference type="Proteomes" id="UP000468581">
    <property type="component" value="Unassembled WGS sequence"/>
</dbReference>
<dbReference type="Pfam" id="PF18950">
    <property type="entry name" value="DUF5694"/>
    <property type="match status" value="1"/>
</dbReference>
<reference evidence="2 3" key="1">
    <citation type="submission" date="2020-01" db="EMBL/GenBank/DDBJ databases">
        <title>Leptobacterium flavescens.</title>
        <authorList>
            <person name="Wang G."/>
        </authorList>
    </citation>
    <scope>NUCLEOTIDE SEQUENCE [LARGE SCALE GENOMIC DNA]</scope>
    <source>
        <strain evidence="2 3">KCTC 22160</strain>
    </source>
</reference>
<protein>
    <recommendedName>
        <fullName evidence="4">TraB/GumN family protein</fullName>
    </recommendedName>
</protein>
<dbReference type="AlphaFoldDB" id="A0A6P0UKZ0"/>
<feature type="chain" id="PRO_5026983034" description="TraB/GumN family protein" evidence="1">
    <location>
        <begin position="22"/>
        <end position="292"/>
    </location>
</feature>
<keyword evidence="3" id="KW-1185">Reference proteome</keyword>
<comment type="caution">
    <text evidence="2">The sequence shown here is derived from an EMBL/GenBank/DDBJ whole genome shotgun (WGS) entry which is preliminary data.</text>
</comment>
<proteinExistence type="predicted"/>
<dbReference type="RefSeq" id="WP_163606705.1">
    <property type="nucleotide sequence ID" value="NZ_JAABOO010000002.1"/>
</dbReference>
<organism evidence="2 3">
    <name type="scientific">Leptobacterium flavescens</name>
    <dbReference type="NCBI Taxonomy" id="472055"/>
    <lineage>
        <taxon>Bacteria</taxon>
        <taxon>Pseudomonadati</taxon>
        <taxon>Bacteroidota</taxon>
        <taxon>Flavobacteriia</taxon>
        <taxon>Flavobacteriales</taxon>
        <taxon>Flavobacteriaceae</taxon>
        <taxon>Leptobacterium</taxon>
    </lineage>
</organism>
<name>A0A6P0UKZ0_9FLAO</name>
<evidence type="ECO:0000313" key="2">
    <source>
        <dbReference type="EMBL" id="NER13637.1"/>
    </source>
</evidence>
<evidence type="ECO:0008006" key="4">
    <source>
        <dbReference type="Google" id="ProtNLM"/>
    </source>
</evidence>
<dbReference type="EMBL" id="JAABOO010000002">
    <property type="protein sequence ID" value="NER13637.1"/>
    <property type="molecule type" value="Genomic_DNA"/>
</dbReference>
<accession>A0A6P0UKZ0</accession>